<evidence type="ECO:0000259" key="6">
    <source>
        <dbReference type="SMART" id="SM00916"/>
    </source>
</evidence>
<dbReference type="PANTHER" id="PTHR13274">
    <property type="entry name" value="MITOCHONDRIAL RIBOSOMAL PROTEIN S25"/>
    <property type="match status" value="1"/>
</dbReference>
<dbReference type="InterPro" id="IPR036249">
    <property type="entry name" value="Thioredoxin-like_sf"/>
</dbReference>
<keyword evidence="8" id="KW-1185">Reference proteome</keyword>
<keyword evidence="2" id="KW-0689">Ribosomal protein</keyword>
<dbReference type="GO" id="GO:1990904">
    <property type="term" value="C:ribonucleoprotein complex"/>
    <property type="evidence" value="ECO:0007669"/>
    <property type="project" value="UniProtKB-KW"/>
</dbReference>
<dbReference type="Proteomes" id="UP001281003">
    <property type="component" value="Unassembled WGS sequence"/>
</dbReference>
<dbReference type="SMART" id="SM00916">
    <property type="entry name" value="L51_S25_CI-B8"/>
    <property type="match status" value="1"/>
</dbReference>
<dbReference type="GO" id="GO:0005739">
    <property type="term" value="C:mitochondrion"/>
    <property type="evidence" value="ECO:0007669"/>
    <property type="project" value="UniProtKB-SubCell"/>
</dbReference>
<evidence type="ECO:0000256" key="3">
    <source>
        <dbReference type="ARBA" id="ARBA00023128"/>
    </source>
</evidence>
<evidence type="ECO:0000256" key="4">
    <source>
        <dbReference type="ARBA" id="ARBA00023274"/>
    </source>
</evidence>
<evidence type="ECO:0000313" key="8">
    <source>
        <dbReference type="Proteomes" id="UP001281003"/>
    </source>
</evidence>
<sequence length="232" mass="25894">MLTTTTEGKYDCNLNHPLHLHGGACATCSAPRLHYRDHHDNADVRHQLLNIRAGPGAALLPKEVTKVHMQFAHRIEGGHMGPRKFWRENLPKLKYWNPSVPMVINRTNDQQGPAVMTVYFKDGKDASAPRFPSSAADGKSPAPKPGPGERTITINMKGRNSSVILQEFLDKTGAVPLQPTAKDEEEFREFEDLKRKSEIDRARIQKINDAKRREKAMLAKAMSDAQALKAAV</sequence>
<evidence type="ECO:0000256" key="2">
    <source>
        <dbReference type="ARBA" id="ARBA00022980"/>
    </source>
</evidence>
<dbReference type="GO" id="GO:0003735">
    <property type="term" value="F:structural constituent of ribosome"/>
    <property type="evidence" value="ECO:0007669"/>
    <property type="project" value="InterPro"/>
</dbReference>
<reference evidence="7" key="1">
    <citation type="journal article" date="2023" name="Mol. Phylogenet. Evol.">
        <title>Genome-scale phylogeny and comparative genomics of the fungal order Sordariales.</title>
        <authorList>
            <person name="Hensen N."/>
            <person name="Bonometti L."/>
            <person name="Westerberg I."/>
            <person name="Brannstrom I.O."/>
            <person name="Guillou S."/>
            <person name="Cros-Aarteil S."/>
            <person name="Calhoun S."/>
            <person name="Haridas S."/>
            <person name="Kuo A."/>
            <person name="Mondo S."/>
            <person name="Pangilinan J."/>
            <person name="Riley R."/>
            <person name="LaButti K."/>
            <person name="Andreopoulos B."/>
            <person name="Lipzen A."/>
            <person name="Chen C."/>
            <person name="Yan M."/>
            <person name="Daum C."/>
            <person name="Ng V."/>
            <person name="Clum A."/>
            <person name="Steindorff A."/>
            <person name="Ohm R.A."/>
            <person name="Martin F."/>
            <person name="Silar P."/>
            <person name="Natvig D.O."/>
            <person name="Lalanne C."/>
            <person name="Gautier V."/>
            <person name="Ament-Velasquez S.L."/>
            <person name="Kruys A."/>
            <person name="Hutchinson M.I."/>
            <person name="Powell A.J."/>
            <person name="Barry K."/>
            <person name="Miller A.N."/>
            <person name="Grigoriev I.V."/>
            <person name="Debuchy R."/>
            <person name="Gladieux P."/>
            <person name="Hiltunen Thoren M."/>
            <person name="Johannesson H."/>
        </authorList>
    </citation>
    <scope>NUCLEOTIDE SEQUENCE</scope>
    <source>
        <strain evidence="7">FGSC 1904</strain>
    </source>
</reference>
<keyword evidence="3" id="KW-0496">Mitochondrion</keyword>
<protein>
    <submittedName>
        <fullName evidence="7">CI-B8 domain-containing protein</fullName>
    </submittedName>
</protein>
<evidence type="ECO:0000256" key="5">
    <source>
        <dbReference type="SAM" id="MobiDB-lite"/>
    </source>
</evidence>
<gene>
    <name evidence="7" type="ORF">B0T20DRAFT_357189</name>
</gene>
<evidence type="ECO:0000313" key="7">
    <source>
        <dbReference type="EMBL" id="KAK3397182.1"/>
    </source>
</evidence>
<dbReference type="EMBL" id="JAUTDP010000008">
    <property type="protein sequence ID" value="KAK3397182.1"/>
    <property type="molecule type" value="Genomic_DNA"/>
</dbReference>
<dbReference type="PANTHER" id="PTHR13274:SF2">
    <property type="entry name" value="SMALL RIBOSOMAL SUBUNIT PROTEIN MS25"/>
    <property type="match status" value="1"/>
</dbReference>
<dbReference type="Pfam" id="PF05047">
    <property type="entry name" value="L51_S25_CI-B8"/>
    <property type="match status" value="1"/>
</dbReference>
<keyword evidence="4" id="KW-0687">Ribonucleoprotein</keyword>
<organism evidence="7 8">
    <name type="scientific">Sordaria brevicollis</name>
    <dbReference type="NCBI Taxonomy" id="83679"/>
    <lineage>
        <taxon>Eukaryota</taxon>
        <taxon>Fungi</taxon>
        <taxon>Dikarya</taxon>
        <taxon>Ascomycota</taxon>
        <taxon>Pezizomycotina</taxon>
        <taxon>Sordariomycetes</taxon>
        <taxon>Sordariomycetidae</taxon>
        <taxon>Sordariales</taxon>
        <taxon>Sordariaceae</taxon>
        <taxon>Sordaria</taxon>
    </lineage>
</organism>
<dbReference type="InterPro" id="IPR040049">
    <property type="entry name" value="Ribosomal_mS25/mL61"/>
</dbReference>
<proteinExistence type="predicted"/>
<feature type="region of interest" description="Disordered" evidence="5">
    <location>
        <begin position="126"/>
        <end position="150"/>
    </location>
</feature>
<dbReference type="InterPro" id="IPR007741">
    <property type="entry name" value="Ribosomal_mL43/mS25/NADH_DH"/>
</dbReference>
<dbReference type="GO" id="GO:0005840">
    <property type="term" value="C:ribosome"/>
    <property type="evidence" value="ECO:0007669"/>
    <property type="project" value="UniProtKB-KW"/>
</dbReference>
<dbReference type="SUPFAM" id="SSF52833">
    <property type="entry name" value="Thioredoxin-like"/>
    <property type="match status" value="1"/>
</dbReference>
<accession>A0AAE0PC45</accession>
<comment type="subcellular location">
    <subcellularLocation>
        <location evidence="1">Mitochondrion</location>
    </subcellularLocation>
</comment>
<dbReference type="AlphaFoldDB" id="A0AAE0PC45"/>
<name>A0AAE0PC45_SORBR</name>
<feature type="domain" description="Ribosomal protein/NADH dehydrogenase" evidence="6">
    <location>
        <begin position="74"/>
        <end position="175"/>
    </location>
</feature>
<comment type="caution">
    <text evidence="7">The sequence shown here is derived from an EMBL/GenBank/DDBJ whole genome shotgun (WGS) entry which is preliminary data.</text>
</comment>
<evidence type="ECO:0000256" key="1">
    <source>
        <dbReference type="ARBA" id="ARBA00004173"/>
    </source>
</evidence>
<reference evidence="7" key="2">
    <citation type="submission" date="2023-07" db="EMBL/GenBank/DDBJ databases">
        <authorList>
            <consortium name="Lawrence Berkeley National Laboratory"/>
            <person name="Haridas S."/>
            <person name="Hensen N."/>
            <person name="Bonometti L."/>
            <person name="Westerberg I."/>
            <person name="Brannstrom I.O."/>
            <person name="Guillou S."/>
            <person name="Cros-Aarteil S."/>
            <person name="Calhoun S."/>
            <person name="Kuo A."/>
            <person name="Mondo S."/>
            <person name="Pangilinan J."/>
            <person name="Riley R."/>
            <person name="LaButti K."/>
            <person name="Andreopoulos B."/>
            <person name="Lipzen A."/>
            <person name="Chen C."/>
            <person name="Yanf M."/>
            <person name="Daum C."/>
            <person name="Ng V."/>
            <person name="Clum A."/>
            <person name="Steindorff A."/>
            <person name="Ohm R."/>
            <person name="Martin F."/>
            <person name="Silar P."/>
            <person name="Natvig D."/>
            <person name="Lalanne C."/>
            <person name="Gautier V."/>
            <person name="Ament-velasquez S.L."/>
            <person name="Kruys A."/>
            <person name="Hutchinson M.I."/>
            <person name="Powell A.J."/>
            <person name="Barry K."/>
            <person name="Miller A.N."/>
            <person name="Grigoriev I.V."/>
            <person name="Debuchy R."/>
            <person name="Gladieux P."/>
            <person name="Thoren M.H."/>
            <person name="Johannesson H."/>
        </authorList>
    </citation>
    <scope>NUCLEOTIDE SEQUENCE</scope>
    <source>
        <strain evidence="7">FGSC 1904</strain>
    </source>
</reference>